<evidence type="ECO:0008006" key="4">
    <source>
        <dbReference type="Google" id="ProtNLM"/>
    </source>
</evidence>
<evidence type="ECO:0000313" key="3">
    <source>
        <dbReference type="Proteomes" id="UP000033400"/>
    </source>
</evidence>
<keyword evidence="1" id="KW-1133">Transmembrane helix</keyword>
<keyword evidence="1" id="KW-0812">Transmembrane</keyword>
<organism evidence="2 3">
    <name type="scientific">Pseudomonas fluorescens</name>
    <dbReference type="NCBI Taxonomy" id="294"/>
    <lineage>
        <taxon>Bacteria</taxon>
        <taxon>Pseudomonadati</taxon>
        <taxon>Pseudomonadota</taxon>
        <taxon>Gammaproteobacteria</taxon>
        <taxon>Pseudomonadales</taxon>
        <taxon>Pseudomonadaceae</taxon>
        <taxon>Pseudomonas</taxon>
    </lineage>
</organism>
<feature type="transmembrane region" description="Helical" evidence="1">
    <location>
        <begin position="39"/>
        <end position="61"/>
    </location>
</feature>
<dbReference type="AlphaFoldDB" id="A0A0F4VFN0"/>
<dbReference type="Proteomes" id="UP000033400">
    <property type="component" value="Unassembled WGS sequence"/>
</dbReference>
<dbReference type="OrthoDB" id="6898653at2"/>
<dbReference type="EMBL" id="LACH01000002">
    <property type="protein sequence ID" value="KJZ67623.1"/>
    <property type="molecule type" value="Genomic_DNA"/>
</dbReference>
<dbReference type="RefSeq" id="WP_046052548.1">
    <property type="nucleotide sequence ID" value="NZ_LACH01000002.1"/>
</dbReference>
<proteinExistence type="predicted"/>
<evidence type="ECO:0000313" key="2">
    <source>
        <dbReference type="EMBL" id="KJZ67623.1"/>
    </source>
</evidence>
<keyword evidence="1" id="KW-0472">Membrane</keyword>
<name>A0A0F4VFN0_PSEFL</name>
<accession>A0A0F4VFN0</accession>
<dbReference type="PATRIC" id="fig|294.133.peg.1859"/>
<evidence type="ECO:0000256" key="1">
    <source>
        <dbReference type="SAM" id="Phobius"/>
    </source>
</evidence>
<reference evidence="2 3" key="1">
    <citation type="submission" date="2015-03" db="EMBL/GenBank/DDBJ databases">
        <title>Comparative genomics of Pseudomonas insights into diversity of traits involved in vanlence and defense.</title>
        <authorList>
            <person name="Qin Y."/>
        </authorList>
    </citation>
    <scope>NUCLEOTIDE SEQUENCE [LARGE SCALE GENOMIC DNA]</scope>
    <source>
        <strain evidence="2 3">H24</strain>
    </source>
</reference>
<comment type="caution">
    <text evidence="2">The sequence shown here is derived from an EMBL/GenBank/DDBJ whole genome shotgun (WGS) entry which is preliminary data.</text>
</comment>
<sequence length="89" mass="9599">MPRLSPRYRQRAAAVIQSAITCAVAAAIASPSGLSVGELLAYGFKAWLLAWLTIVPVVLMATPWIKRLTAILVQDEPRDAVGAQSPREQ</sequence>
<protein>
    <recommendedName>
        <fullName evidence="4">DUF2798 domain-containing protein</fullName>
    </recommendedName>
</protein>
<gene>
    <name evidence="2" type="ORF">VD17_02710</name>
</gene>